<dbReference type="SMART" id="SM00409">
    <property type="entry name" value="IG"/>
    <property type="match status" value="1"/>
</dbReference>
<evidence type="ECO:0000256" key="1">
    <source>
        <dbReference type="ARBA" id="ARBA00023319"/>
    </source>
</evidence>
<reference evidence="3" key="1">
    <citation type="submission" date="2025-08" db="UniProtKB">
        <authorList>
            <consortium name="Ensembl"/>
        </authorList>
    </citation>
    <scope>IDENTIFICATION</scope>
</reference>
<dbReference type="InterPro" id="IPR036179">
    <property type="entry name" value="Ig-like_dom_sf"/>
</dbReference>
<dbReference type="PROSITE" id="PS50835">
    <property type="entry name" value="IG_LIKE"/>
    <property type="match status" value="4"/>
</dbReference>
<dbReference type="SMART" id="SM00407">
    <property type="entry name" value="IGc1"/>
    <property type="match status" value="2"/>
</dbReference>
<feature type="domain" description="Ig-like" evidence="2">
    <location>
        <begin position="1"/>
        <end position="89"/>
    </location>
</feature>
<dbReference type="InterPro" id="IPR003006">
    <property type="entry name" value="Ig/MHC_CS"/>
</dbReference>
<organism evidence="3 4">
    <name type="scientific">Dicentrarchus labrax</name>
    <name type="common">European seabass</name>
    <name type="synonym">Morone labrax</name>
    <dbReference type="NCBI Taxonomy" id="13489"/>
    <lineage>
        <taxon>Eukaryota</taxon>
        <taxon>Metazoa</taxon>
        <taxon>Chordata</taxon>
        <taxon>Craniata</taxon>
        <taxon>Vertebrata</taxon>
        <taxon>Euteleostomi</taxon>
        <taxon>Actinopterygii</taxon>
        <taxon>Neopterygii</taxon>
        <taxon>Teleostei</taxon>
        <taxon>Neoteleostei</taxon>
        <taxon>Acanthomorphata</taxon>
        <taxon>Eupercaria</taxon>
        <taxon>Moronidae</taxon>
        <taxon>Dicentrarchus</taxon>
    </lineage>
</organism>
<protein>
    <recommendedName>
        <fullName evidence="2">Ig-like domain-containing protein</fullName>
    </recommendedName>
</protein>
<dbReference type="CDD" id="cd00098">
    <property type="entry name" value="IgC1"/>
    <property type="match status" value="1"/>
</dbReference>
<reference evidence="3" key="2">
    <citation type="submission" date="2025-09" db="UniProtKB">
        <authorList>
            <consortium name="Ensembl"/>
        </authorList>
    </citation>
    <scope>IDENTIFICATION</scope>
</reference>
<proteinExistence type="predicted"/>
<dbReference type="PANTHER" id="PTHR23411">
    <property type="entry name" value="TAPASIN"/>
    <property type="match status" value="1"/>
</dbReference>
<evidence type="ECO:0000313" key="4">
    <source>
        <dbReference type="Proteomes" id="UP000694389"/>
    </source>
</evidence>
<dbReference type="Gene3D" id="2.60.40.10">
    <property type="entry name" value="Immunoglobulins"/>
    <property type="match status" value="4"/>
</dbReference>
<feature type="domain" description="Ig-like" evidence="2">
    <location>
        <begin position="201"/>
        <end position="285"/>
    </location>
</feature>
<dbReference type="Ensembl" id="ENSDLAT00005036054.2">
    <property type="protein sequence ID" value="ENSDLAP00005033777.2"/>
    <property type="gene ID" value="ENSDLAG00005015113.2"/>
</dbReference>
<dbReference type="Proteomes" id="UP000694389">
    <property type="component" value="Unassembled WGS sequence"/>
</dbReference>
<keyword evidence="4" id="KW-1185">Reference proteome</keyword>
<dbReference type="PROSITE" id="PS00290">
    <property type="entry name" value="IG_MHC"/>
    <property type="match status" value="1"/>
</dbReference>
<keyword evidence="1" id="KW-0393">Immunoglobulin domain</keyword>
<feature type="domain" description="Ig-like" evidence="2">
    <location>
        <begin position="95"/>
        <end position="187"/>
    </location>
</feature>
<dbReference type="AlphaFoldDB" id="A0A8C4GWX4"/>
<dbReference type="GeneTree" id="ENSGT00940000161491"/>
<dbReference type="InterPro" id="IPR003597">
    <property type="entry name" value="Ig_C1-set"/>
</dbReference>
<dbReference type="InterPro" id="IPR007110">
    <property type="entry name" value="Ig-like_dom"/>
</dbReference>
<dbReference type="Pfam" id="PF07654">
    <property type="entry name" value="C1-set"/>
    <property type="match status" value="4"/>
</dbReference>
<dbReference type="InterPro" id="IPR013783">
    <property type="entry name" value="Ig-like_fold"/>
</dbReference>
<dbReference type="InterPro" id="IPR050380">
    <property type="entry name" value="Immune_Resp_Modulators"/>
</dbReference>
<dbReference type="InterPro" id="IPR003599">
    <property type="entry name" value="Ig_sub"/>
</dbReference>
<evidence type="ECO:0000259" key="2">
    <source>
        <dbReference type="PROSITE" id="PS50835"/>
    </source>
</evidence>
<evidence type="ECO:0000313" key="3">
    <source>
        <dbReference type="Ensembl" id="ENSDLAP00005033777.2"/>
    </source>
</evidence>
<feature type="domain" description="Ig-like" evidence="2">
    <location>
        <begin position="308"/>
        <end position="368"/>
    </location>
</feature>
<dbReference type="SUPFAM" id="SSF48726">
    <property type="entry name" value="Immunoglobulin"/>
    <property type="match status" value="4"/>
</dbReference>
<accession>A0A8C4GWX4</accession>
<name>A0A8C4GWX4_DICLA</name>
<sequence>GSTCAKNSSIGDKVTLGCLATGFTPSSLTYSWSKNGSLLTDFIQYPAVQKNNVYMGVSQIRVSRQDWDARQPFQCVATHAAGNAQADIVKPRDPPKVTLVSVPRGDSQALMCTVEDFLPKDLTINWKKNQNDVAGTNWDPVLTGDLYSAVSVLKVKNTDWNSNAVYTCVATHRGKQYKKIASKAPVTVTLNQPSAKEIFSNNEAKLECIVTGQDESIVNEIQITWQIDGQTVAENIESRVSSDGDQHSKTSTMSRNRTEWQGVNKVRCSAAREDMTTVVQDLTVHKGGMFLTDGDLLAEQYSVSLGSGDTVTLGCLATGFTPSSLTYSWIKGGTPLTDFIQYPAVQKNNVYTGVSQIRVRRQDWDSQGETLRPWCSTGKRIRTM</sequence>